<sequence>MLNPILQQLTKSPQSPNLNNPLALLKEFNNFRRNFKGDPKTIVQQMLANGQMSQEQFQELSEQASYLQSIWK</sequence>
<protein>
    <submittedName>
        <fullName evidence="1">Uncharacterized protein</fullName>
    </submittedName>
</protein>
<organism evidence="1">
    <name type="scientific">Siphoviridae sp. ctTIi48</name>
    <dbReference type="NCBI Taxonomy" id="2827875"/>
    <lineage>
        <taxon>Viruses</taxon>
        <taxon>Duplodnaviria</taxon>
        <taxon>Heunggongvirae</taxon>
        <taxon>Uroviricota</taxon>
        <taxon>Caudoviricetes</taxon>
    </lineage>
</organism>
<accession>A0A8S5TM42</accession>
<proteinExistence type="predicted"/>
<evidence type="ECO:0000313" key="1">
    <source>
        <dbReference type="EMBL" id="DAF64123.1"/>
    </source>
</evidence>
<reference evidence="1" key="1">
    <citation type="journal article" date="2021" name="Proc. Natl. Acad. Sci. U.S.A.">
        <title>A Catalog of Tens of Thousands of Viruses from Human Metagenomes Reveals Hidden Associations with Chronic Diseases.</title>
        <authorList>
            <person name="Tisza M.J."/>
            <person name="Buck C.B."/>
        </authorList>
    </citation>
    <scope>NUCLEOTIDE SEQUENCE</scope>
    <source>
        <strain evidence="1">CtTIi48</strain>
    </source>
</reference>
<name>A0A8S5TM42_9CAUD</name>
<dbReference type="EMBL" id="BK032851">
    <property type="protein sequence ID" value="DAF64123.1"/>
    <property type="molecule type" value="Genomic_DNA"/>
</dbReference>